<dbReference type="Proteomes" id="UP000552038">
    <property type="component" value="Unassembled WGS sequence"/>
</dbReference>
<reference evidence="3 6" key="2">
    <citation type="submission" date="2022-05" db="EMBL/GenBank/DDBJ databases">
        <title>Genome Sequencing of Bee-Associated Microbes.</title>
        <authorList>
            <person name="Dunlap C."/>
        </authorList>
    </citation>
    <scope>NUCLEOTIDE SEQUENCE [LARGE SCALE GENOMIC DNA]</scope>
    <source>
        <strain evidence="3 6">NRRL B-04010</strain>
    </source>
</reference>
<dbReference type="EMBL" id="JAMDNP010000001">
    <property type="protein sequence ID" value="MCY9759007.1"/>
    <property type="molecule type" value="Genomic_DNA"/>
</dbReference>
<keyword evidence="1" id="KW-0472">Membrane</keyword>
<evidence type="ECO:0000313" key="4">
    <source>
        <dbReference type="EMBL" id="NOJ71831.1"/>
    </source>
</evidence>
<dbReference type="InterPro" id="IPR031564">
    <property type="entry name" value="Flp1-like"/>
</dbReference>
<accession>A0AAP6ZY54</accession>
<evidence type="ECO:0000259" key="2">
    <source>
        <dbReference type="Pfam" id="PF16982"/>
    </source>
</evidence>
<evidence type="ECO:0000313" key="6">
    <source>
        <dbReference type="Proteomes" id="UP001527181"/>
    </source>
</evidence>
<evidence type="ECO:0000313" key="3">
    <source>
        <dbReference type="EMBL" id="MCY9759007.1"/>
    </source>
</evidence>
<dbReference type="Pfam" id="PF16982">
    <property type="entry name" value="Flp1_like"/>
    <property type="match status" value="1"/>
</dbReference>
<feature type="domain" description="Putative Flagellin Flp1-like" evidence="2">
    <location>
        <begin position="8"/>
        <end position="56"/>
    </location>
</feature>
<keyword evidence="1" id="KW-0812">Transmembrane</keyword>
<name>A0AAP6ZY54_PAEAL</name>
<protein>
    <submittedName>
        <fullName evidence="4">Multidrug transporter</fullName>
    </submittedName>
</protein>
<dbReference type="AlphaFoldDB" id="A0AAP6ZY54"/>
<evidence type="ECO:0000256" key="1">
    <source>
        <dbReference type="SAM" id="Phobius"/>
    </source>
</evidence>
<dbReference type="Proteomes" id="UP001527181">
    <property type="component" value="Unassembled WGS sequence"/>
</dbReference>
<dbReference type="RefSeq" id="WP_005549056.1">
    <property type="nucleotide sequence ID" value="NZ_JABFOR010000018.1"/>
</dbReference>
<proteinExistence type="predicted"/>
<keyword evidence="6" id="KW-1185">Reference proteome</keyword>
<dbReference type="GeneID" id="94490202"/>
<gene>
    <name evidence="4" type="ORF">HMI46_14855</name>
    <name evidence="3" type="ORF">M5X12_00330</name>
</gene>
<keyword evidence="1" id="KW-1133">Transmembrane helix</keyword>
<comment type="caution">
    <text evidence="4">The sequence shown here is derived from an EMBL/GenBank/DDBJ whole genome shotgun (WGS) entry which is preliminary data.</text>
</comment>
<organism evidence="4 5">
    <name type="scientific">Paenibacillus alvei</name>
    <name type="common">Bacillus alvei</name>
    <dbReference type="NCBI Taxonomy" id="44250"/>
    <lineage>
        <taxon>Bacteria</taxon>
        <taxon>Bacillati</taxon>
        <taxon>Bacillota</taxon>
        <taxon>Bacilli</taxon>
        <taxon>Bacillales</taxon>
        <taxon>Paenibacillaceae</taxon>
        <taxon>Paenibacillus</taxon>
    </lineage>
</organism>
<dbReference type="EMBL" id="JABFOR010000018">
    <property type="protein sequence ID" value="NOJ71831.1"/>
    <property type="molecule type" value="Genomic_DNA"/>
</dbReference>
<reference evidence="4 5" key="1">
    <citation type="submission" date="2020-05" db="EMBL/GenBank/DDBJ databases">
        <title>Whole genome sequencing and identification of novel metabolites from Paenibacillus alvei strain JR949.</title>
        <authorList>
            <person name="Rajendhran J."/>
            <person name="Sree Pranav P."/>
            <person name="Mahalakshmi B."/>
            <person name="Karthikeyan R."/>
        </authorList>
    </citation>
    <scope>NUCLEOTIDE SEQUENCE [LARGE SCALE GENOMIC DNA]</scope>
    <source>
        <strain evidence="4 5">JR949</strain>
    </source>
</reference>
<feature type="transmembrane region" description="Helical" evidence="1">
    <location>
        <begin position="15"/>
        <end position="35"/>
    </location>
</feature>
<sequence length="62" mass="7136">MLNSLWKRLWVEEDGLGMVEIVVIIAVIVVLALTFREQIKEFLKGLFAKVDTEKNKIFDSTP</sequence>
<evidence type="ECO:0000313" key="5">
    <source>
        <dbReference type="Proteomes" id="UP000552038"/>
    </source>
</evidence>